<dbReference type="Proteomes" id="UP001141806">
    <property type="component" value="Unassembled WGS sequence"/>
</dbReference>
<accession>A0A9Q0GNG1</accession>
<reference evidence="1" key="1">
    <citation type="journal article" date="2023" name="Plant J.">
        <title>The genome of the king protea, Protea cynaroides.</title>
        <authorList>
            <person name="Chang J."/>
            <person name="Duong T.A."/>
            <person name="Schoeman C."/>
            <person name="Ma X."/>
            <person name="Roodt D."/>
            <person name="Barker N."/>
            <person name="Li Z."/>
            <person name="Van de Peer Y."/>
            <person name="Mizrachi E."/>
        </authorList>
    </citation>
    <scope>NUCLEOTIDE SEQUENCE</scope>
    <source>
        <tissue evidence="1">Young leaves</tissue>
    </source>
</reference>
<dbReference type="EMBL" id="JAMYWD010000012">
    <property type="protein sequence ID" value="KAJ4950625.1"/>
    <property type="molecule type" value="Genomic_DNA"/>
</dbReference>
<sequence length="168" mass="19487">MKKRRRTEKKEIDLNRETYWEFGCGSIFIYEICVVFSCFWIESFDLIDEQGRYGKAEVIDKKAATVSQTICNMLTSPWCLLEPSMEESRSQRLPLSWRRSASISIGHCGTPGPNLEIRPLAAAGSQERIWLHLSLCVYLWVRRSLLLQCIYKLLHDPDYGNNEHGLDL</sequence>
<evidence type="ECO:0000313" key="1">
    <source>
        <dbReference type="EMBL" id="KAJ4950625.1"/>
    </source>
</evidence>
<comment type="caution">
    <text evidence="1">The sequence shown here is derived from an EMBL/GenBank/DDBJ whole genome shotgun (WGS) entry which is preliminary data.</text>
</comment>
<organism evidence="1 2">
    <name type="scientific">Protea cynaroides</name>
    <dbReference type="NCBI Taxonomy" id="273540"/>
    <lineage>
        <taxon>Eukaryota</taxon>
        <taxon>Viridiplantae</taxon>
        <taxon>Streptophyta</taxon>
        <taxon>Embryophyta</taxon>
        <taxon>Tracheophyta</taxon>
        <taxon>Spermatophyta</taxon>
        <taxon>Magnoliopsida</taxon>
        <taxon>Proteales</taxon>
        <taxon>Proteaceae</taxon>
        <taxon>Protea</taxon>
    </lineage>
</organism>
<protein>
    <submittedName>
        <fullName evidence="1">Uncharacterized protein</fullName>
    </submittedName>
</protein>
<name>A0A9Q0GNG1_9MAGN</name>
<dbReference type="OrthoDB" id="249087at2759"/>
<proteinExistence type="predicted"/>
<keyword evidence="2" id="KW-1185">Reference proteome</keyword>
<evidence type="ECO:0000313" key="2">
    <source>
        <dbReference type="Proteomes" id="UP001141806"/>
    </source>
</evidence>
<dbReference type="AlphaFoldDB" id="A0A9Q0GNG1"/>
<gene>
    <name evidence="1" type="ORF">NE237_027457</name>
</gene>